<protein>
    <submittedName>
        <fullName evidence="9">CoA pyrophosphatase</fullName>
    </submittedName>
</protein>
<evidence type="ECO:0000256" key="1">
    <source>
        <dbReference type="ARBA" id="ARBA00001936"/>
    </source>
</evidence>
<feature type="region of interest" description="Disordered" evidence="7">
    <location>
        <begin position="251"/>
        <end position="285"/>
    </location>
</feature>
<name>A0A6H9WQA9_9MICO</name>
<evidence type="ECO:0000256" key="4">
    <source>
        <dbReference type="ARBA" id="ARBA00022801"/>
    </source>
</evidence>
<dbReference type="InterPro" id="IPR000086">
    <property type="entry name" value="NUDIX_hydrolase_dom"/>
</dbReference>
<evidence type="ECO:0000256" key="2">
    <source>
        <dbReference type="ARBA" id="ARBA00001946"/>
    </source>
</evidence>
<evidence type="ECO:0000259" key="8">
    <source>
        <dbReference type="PROSITE" id="PS51462"/>
    </source>
</evidence>
<proteinExistence type="predicted"/>
<dbReference type="PROSITE" id="PS51462">
    <property type="entry name" value="NUDIX"/>
    <property type="match status" value="1"/>
</dbReference>
<dbReference type="PANTHER" id="PTHR12992">
    <property type="entry name" value="NUDIX HYDROLASE"/>
    <property type="match status" value="1"/>
</dbReference>
<feature type="domain" description="Nudix hydrolase" evidence="8">
    <location>
        <begin position="64"/>
        <end position="211"/>
    </location>
</feature>
<feature type="compositionally biased region" description="Polar residues" evidence="7">
    <location>
        <begin position="1"/>
        <end position="17"/>
    </location>
</feature>
<dbReference type="Gene3D" id="3.90.79.10">
    <property type="entry name" value="Nucleoside Triphosphate Pyrophosphohydrolase"/>
    <property type="match status" value="1"/>
</dbReference>
<dbReference type="GO" id="GO:0010945">
    <property type="term" value="F:coenzyme A diphosphatase activity"/>
    <property type="evidence" value="ECO:0007669"/>
    <property type="project" value="InterPro"/>
</dbReference>
<comment type="cofactor">
    <cofactor evidence="2">
        <name>Mg(2+)</name>
        <dbReference type="ChEBI" id="CHEBI:18420"/>
    </cofactor>
</comment>
<organism evidence="9 10">
    <name type="scientific">Pseudoclavibacter endophyticus</name>
    <dbReference type="NCBI Taxonomy" id="1778590"/>
    <lineage>
        <taxon>Bacteria</taxon>
        <taxon>Bacillati</taxon>
        <taxon>Actinomycetota</taxon>
        <taxon>Actinomycetes</taxon>
        <taxon>Micrococcales</taxon>
        <taxon>Microbacteriaceae</taxon>
        <taxon>Pseudoclavibacter</taxon>
    </lineage>
</organism>
<dbReference type="GO" id="GO:0046872">
    <property type="term" value="F:metal ion binding"/>
    <property type="evidence" value="ECO:0007669"/>
    <property type="project" value="UniProtKB-KW"/>
</dbReference>
<dbReference type="Proteomes" id="UP000431744">
    <property type="component" value="Unassembled WGS sequence"/>
</dbReference>
<keyword evidence="5" id="KW-0460">Magnesium</keyword>
<keyword evidence="10" id="KW-1185">Reference proteome</keyword>
<keyword evidence="4" id="KW-0378">Hydrolase</keyword>
<dbReference type="SUPFAM" id="SSF55811">
    <property type="entry name" value="Nudix"/>
    <property type="match status" value="1"/>
</dbReference>
<evidence type="ECO:0000256" key="7">
    <source>
        <dbReference type="SAM" id="MobiDB-lite"/>
    </source>
</evidence>
<dbReference type="EMBL" id="WBJY01000001">
    <property type="protein sequence ID" value="KAB1650318.1"/>
    <property type="molecule type" value="Genomic_DNA"/>
</dbReference>
<evidence type="ECO:0000313" key="9">
    <source>
        <dbReference type="EMBL" id="KAB1650318.1"/>
    </source>
</evidence>
<evidence type="ECO:0000256" key="6">
    <source>
        <dbReference type="ARBA" id="ARBA00023211"/>
    </source>
</evidence>
<reference evidence="9 10" key="1">
    <citation type="submission" date="2019-09" db="EMBL/GenBank/DDBJ databases">
        <title>Phylogeny of genus Pseudoclavibacter and closely related genus.</title>
        <authorList>
            <person name="Li Y."/>
        </authorList>
    </citation>
    <scope>NUCLEOTIDE SEQUENCE [LARGE SCALE GENOMIC DNA]</scope>
    <source>
        <strain evidence="9 10">EGI 60007</strain>
    </source>
</reference>
<dbReference type="AlphaFoldDB" id="A0A6H9WQA9"/>
<dbReference type="OrthoDB" id="9802805at2"/>
<dbReference type="InterPro" id="IPR045121">
    <property type="entry name" value="CoAse"/>
</dbReference>
<evidence type="ECO:0000313" key="10">
    <source>
        <dbReference type="Proteomes" id="UP000431744"/>
    </source>
</evidence>
<evidence type="ECO:0000256" key="3">
    <source>
        <dbReference type="ARBA" id="ARBA00022723"/>
    </source>
</evidence>
<dbReference type="CDD" id="cd03426">
    <property type="entry name" value="NUDIX_CoAse_Nudt7"/>
    <property type="match status" value="1"/>
</dbReference>
<dbReference type="PANTHER" id="PTHR12992:SF11">
    <property type="entry name" value="MITOCHONDRIAL COENZYME A DIPHOSPHATASE NUDT8"/>
    <property type="match status" value="1"/>
</dbReference>
<dbReference type="InterPro" id="IPR015797">
    <property type="entry name" value="NUDIX_hydrolase-like_dom_sf"/>
</dbReference>
<comment type="caution">
    <text evidence="9">The sequence shown here is derived from an EMBL/GenBank/DDBJ whole genome shotgun (WGS) entry which is preliminary data.</text>
</comment>
<comment type="cofactor">
    <cofactor evidence="1">
        <name>Mn(2+)</name>
        <dbReference type="ChEBI" id="CHEBI:29035"/>
    </cofactor>
</comment>
<keyword evidence="6" id="KW-0464">Manganese</keyword>
<evidence type="ECO:0000256" key="5">
    <source>
        <dbReference type="ARBA" id="ARBA00022842"/>
    </source>
</evidence>
<feature type="region of interest" description="Disordered" evidence="7">
    <location>
        <begin position="1"/>
        <end position="39"/>
    </location>
</feature>
<keyword evidence="3" id="KW-0479">Metal-binding</keyword>
<accession>A0A6H9WQA9</accession>
<gene>
    <name evidence="9" type="ORF">F8O04_09065</name>
</gene>
<dbReference type="Pfam" id="PF00293">
    <property type="entry name" value="NUDIX"/>
    <property type="match status" value="1"/>
</dbReference>
<sequence>MGTVTSVGNRSLGTNRAPSPGTLAGVTEHQHPQPQTEGARRQLAAATAALDWRGRLPELPDVEAAREAAVLMLFGVLDRVPAMTPDAAVARDLDVLLQRRAPTLASHPGEISFPGGRREPTDANAAATALREAEEETGLDPTSVEVLATLPDAPLLASNHRVTPVLGWWTAPTRVAAVDHAETVEVLRVPVAQLLNPGARFTTVVRFGTRAFRGPAFDIDGLVVWGFTAMLLDRLFDAAGWTVPWDTADEREVVRRGSSPVDPPPPRPANRGEHSENGHGVGPEA</sequence>